<name>A0A562RNR1_9BACT</name>
<dbReference type="Pfam" id="PF09723">
    <property type="entry name" value="Zn_ribbon_8"/>
    <property type="match status" value="1"/>
</dbReference>
<dbReference type="SMART" id="SM00834">
    <property type="entry name" value="CxxC_CXXC_SSSS"/>
    <property type="match status" value="1"/>
</dbReference>
<accession>A0A562RNR1</accession>
<dbReference type="OrthoDB" id="9813321at2"/>
<comment type="caution">
    <text evidence="2">The sequence shown here is derived from an EMBL/GenBank/DDBJ whole genome shotgun (WGS) entry which is preliminary data.</text>
</comment>
<evidence type="ECO:0000259" key="1">
    <source>
        <dbReference type="SMART" id="SM00834"/>
    </source>
</evidence>
<dbReference type="NCBIfam" id="TIGR02605">
    <property type="entry name" value="CxxC_CxxC_SSSS"/>
    <property type="match status" value="1"/>
</dbReference>
<dbReference type="InterPro" id="IPR013429">
    <property type="entry name" value="Regulatory_FmdB_Zinc_ribbon"/>
</dbReference>
<dbReference type="Gene3D" id="2.20.28.30">
    <property type="entry name" value="RNA polymerase ii, chain L"/>
    <property type="match status" value="1"/>
</dbReference>
<dbReference type="RefSeq" id="WP_144685394.1">
    <property type="nucleotide sequence ID" value="NZ_VLLC01000017.1"/>
</dbReference>
<dbReference type="PANTHER" id="PTHR34404">
    <property type="entry name" value="REGULATORY PROTEIN, FMDB FAMILY"/>
    <property type="match status" value="1"/>
</dbReference>
<keyword evidence="3" id="KW-1185">Reference proteome</keyword>
<evidence type="ECO:0000313" key="3">
    <source>
        <dbReference type="Proteomes" id="UP000318307"/>
    </source>
</evidence>
<organism evidence="2 3">
    <name type="scientific">Desulfobotulus alkaliphilus</name>
    <dbReference type="NCBI Taxonomy" id="622671"/>
    <lineage>
        <taxon>Bacteria</taxon>
        <taxon>Pseudomonadati</taxon>
        <taxon>Thermodesulfobacteriota</taxon>
        <taxon>Desulfobacteria</taxon>
        <taxon>Desulfobacterales</taxon>
        <taxon>Desulfobacteraceae</taxon>
        <taxon>Desulfobotulus</taxon>
    </lineage>
</organism>
<proteinExistence type="predicted"/>
<dbReference type="EMBL" id="VLLC01000017">
    <property type="protein sequence ID" value="TWI70707.1"/>
    <property type="molecule type" value="Genomic_DNA"/>
</dbReference>
<evidence type="ECO:0000313" key="2">
    <source>
        <dbReference type="EMBL" id="TWI70707.1"/>
    </source>
</evidence>
<reference evidence="2 3" key="1">
    <citation type="submission" date="2019-07" db="EMBL/GenBank/DDBJ databases">
        <title>Genome sequencing of 100 strains of the haloalkaliphilic chemolithoautotrophic sulfur-oxidizing bacterium Thioalkalivibrio.</title>
        <authorList>
            <person name="Muyzer G."/>
        </authorList>
    </citation>
    <scope>NUCLEOTIDE SEQUENCE [LARGE SCALE GENOMIC DNA]</scope>
    <source>
        <strain evidence="2 3">ASO4-4</strain>
    </source>
</reference>
<dbReference type="AlphaFoldDB" id="A0A562RNR1"/>
<sequence length="82" mass="8875">MPIYEFKCLDCEDLFEVLTLKSSEEEEVKCPHCGAQHFERVMSATSYAMGPSGGSSQKAGISKQERTCSAGSCSTYTIPGVN</sequence>
<protein>
    <submittedName>
        <fullName evidence="2">Putative FmdB family regulatory protein</fullName>
    </submittedName>
</protein>
<dbReference type="Proteomes" id="UP000318307">
    <property type="component" value="Unassembled WGS sequence"/>
</dbReference>
<dbReference type="PANTHER" id="PTHR34404:SF3">
    <property type="entry name" value="REGULATORY PROTEIN, FMDB FAMILY"/>
    <property type="match status" value="1"/>
</dbReference>
<gene>
    <name evidence="2" type="ORF">LZ24_02277</name>
</gene>
<feature type="domain" description="Putative regulatory protein FmdB zinc ribbon" evidence="1">
    <location>
        <begin position="1"/>
        <end position="43"/>
    </location>
</feature>